<dbReference type="AlphaFoldDB" id="A0AAE0XZB9"/>
<dbReference type="EMBL" id="JAWDGP010007289">
    <property type="protein sequence ID" value="KAK3726703.1"/>
    <property type="molecule type" value="Genomic_DNA"/>
</dbReference>
<accession>A0AAE0XZB9</accession>
<feature type="region of interest" description="Disordered" evidence="1">
    <location>
        <begin position="1"/>
        <end position="26"/>
    </location>
</feature>
<protein>
    <submittedName>
        <fullName evidence="2">Uncharacterized protein</fullName>
    </submittedName>
</protein>
<evidence type="ECO:0000313" key="3">
    <source>
        <dbReference type="Proteomes" id="UP001283361"/>
    </source>
</evidence>
<evidence type="ECO:0000256" key="1">
    <source>
        <dbReference type="SAM" id="MobiDB-lite"/>
    </source>
</evidence>
<evidence type="ECO:0000313" key="2">
    <source>
        <dbReference type="EMBL" id="KAK3726703.1"/>
    </source>
</evidence>
<sequence length="150" mass="16370">MTEGDNIDTSRTISGQEGTRTPGSNQCEINSFLTPSQIELRNQLKIFHGRLSRRLNARSRSDRAFSPTQGNLDTAALLCSQKIICTGPCVFPFRTMFAFPGTLRPCNVRPPLCCLSLLMSREGHGETSSSDGKSISIINGEISGFIKLTS</sequence>
<reference evidence="2" key="1">
    <citation type="journal article" date="2023" name="G3 (Bethesda)">
        <title>A reference genome for the long-term kleptoplast-retaining sea slug Elysia crispata morphotype clarki.</title>
        <authorList>
            <person name="Eastman K.E."/>
            <person name="Pendleton A.L."/>
            <person name="Shaikh M.A."/>
            <person name="Suttiyut T."/>
            <person name="Ogas R."/>
            <person name="Tomko P."/>
            <person name="Gavelis G."/>
            <person name="Widhalm J.R."/>
            <person name="Wisecaver J.H."/>
        </authorList>
    </citation>
    <scope>NUCLEOTIDE SEQUENCE</scope>
    <source>
        <strain evidence="2">ECLA1</strain>
    </source>
</reference>
<gene>
    <name evidence="2" type="ORF">RRG08_017011</name>
</gene>
<dbReference type="Proteomes" id="UP001283361">
    <property type="component" value="Unassembled WGS sequence"/>
</dbReference>
<proteinExistence type="predicted"/>
<name>A0AAE0XZB9_9GAST</name>
<keyword evidence="3" id="KW-1185">Reference proteome</keyword>
<organism evidence="2 3">
    <name type="scientific">Elysia crispata</name>
    <name type="common">lettuce slug</name>
    <dbReference type="NCBI Taxonomy" id="231223"/>
    <lineage>
        <taxon>Eukaryota</taxon>
        <taxon>Metazoa</taxon>
        <taxon>Spiralia</taxon>
        <taxon>Lophotrochozoa</taxon>
        <taxon>Mollusca</taxon>
        <taxon>Gastropoda</taxon>
        <taxon>Heterobranchia</taxon>
        <taxon>Euthyneura</taxon>
        <taxon>Panpulmonata</taxon>
        <taxon>Sacoglossa</taxon>
        <taxon>Placobranchoidea</taxon>
        <taxon>Plakobranchidae</taxon>
        <taxon>Elysia</taxon>
    </lineage>
</organism>
<comment type="caution">
    <text evidence="2">The sequence shown here is derived from an EMBL/GenBank/DDBJ whole genome shotgun (WGS) entry which is preliminary data.</text>
</comment>
<feature type="compositionally biased region" description="Polar residues" evidence="1">
    <location>
        <begin position="7"/>
        <end position="26"/>
    </location>
</feature>